<evidence type="ECO:0000256" key="5">
    <source>
        <dbReference type="ARBA" id="ARBA00022741"/>
    </source>
</evidence>
<dbReference type="InterPro" id="IPR025110">
    <property type="entry name" value="AMP-bd_C"/>
</dbReference>
<feature type="domain" description="AMP-dependent synthetase/ligase" evidence="9">
    <location>
        <begin position="55"/>
        <end position="415"/>
    </location>
</feature>
<evidence type="ECO:0000256" key="6">
    <source>
        <dbReference type="ARBA" id="ARBA00022840"/>
    </source>
</evidence>
<evidence type="ECO:0000256" key="3">
    <source>
        <dbReference type="ARBA" id="ARBA00017625"/>
    </source>
</evidence>
<sequence length="569" mass="64410">MTTEILKGEKGNFNLQDYEYTYNNFDWEEAEKAFSWYETGKVNMAYECIDRHVDNGKGQKIALNYKDSAQEASFTFEDLKLASNKVANLLKTEANVEKGDRVFVYMPRMPELYFSFLGILKTGAICGPLFEAFMDQAVEERLSNADAKVLVTTEDLLPRVPYSKLPDLETIIVVGNNVSPEHIDFHTAFKHASDSFDIEWLNREDPLVLHYTSGSTGQPKGVLHAQDAMIVHYITGKYVLDLQEDDIYWCTGDPAWVTGSSYGIFSPWLHGVTNCVIGGRFSPELWYEMIEKYKVTLWYTAPTALRMLMSKGEAFTKQYDLSTLRSILSVGEPLNPEVIRWGNEVYGRRILDTWWMTETGGLMIVNYPSQTIKLGSMGKPLPGITASIVDDEGNELPPNTLGNLALKAGWPSMMRKIWKNDEKFNSYFVNGWYISGDSAYRDEDNYFFFKSRVDDVIMTSGERVGPFEVESKLVEHPAIAEAGVIGIPDDVRGEIIKAYVTLREGVEKTDELKVEIRQFVKTGLAAHAAPREIDFMDKLPKTSFGKIMRRVLKAWELGLPAGDLSTIEK</sequence>
<dbReference type="Pfam" id="PF00501">
    <property type="entry name" value="AMP-binding"/>
    <property type="match status" value="1"/>
</dbReference>
<dbReference type="EC" id="6.2.1.1" evidence="2"/>
<comment type="similarity">
    <text evidence="1">Belongs to the ATP-dependent AMP-binding enzyme family.</text>
</comment>
<dbReference type="PANTHER" id="PTHR24095:SF14">
    <property type="entry name" value="ACETYL-COENZYME A SYNTHETASE 1"/>
    <property type="match status" value="1"/>
</dbReference>
<comment type="caution">
    <text evidence="11">The sequence shown here is derived from an EMBL/GenBank/DDBJ whole genome shotgun (WGS) entry which is preliminary data.</text>
</comment>
<dbReference type="NCBIfam" id="NF003313">
    <property type="entry name" value="PRK04319.1"/>
    <property type="match status" value="1"/>
</dbReference>
<dbReference type="Gene3D" id="3.30.300.30">
    <property type="match status" value="1"/>
</dbReference>
<accession>A0A9X4L7U2</accession>
<dbReference type="FunFam" id="3.30.300.30:FF:000005">
    <property type="entry name" value="Acyl-coenzyme A synthetase ACSM5, mitochondrial"/>
    <property type="match status" value="1"/>
</dbReference>
<dbReference type="PROSITE" id="PS00455">
    <property type="entry name" value="AMP_BINDING"/>
    <property type="match status" value="1"/>
</dbReference>
<evidence type="ECO:0000313" key="11">
    <source>
        <dbReference type="EMBL" id="MDG0845409.1"/>
    </source>
</evidence>
<dbReference type="PANTHER" id="PTHR24095">
    <property type="entry name" value="ACETYL-COENZYME A SYNTHETASE"/>
    <property type="match status" value="1"/>
</dbReference>
<keyword evidence="13" id="KW-1185">Reference proteome</keyword>
<keyword evidence="4 11" id="KW-0436">Ligase</keyword>
<keyword evidence="7" id="KW-0007">Acetylation</keyword>
<reference evidence="11" key="1">
    <citation type="submission" date="2022-05" db="EMBL/GenBank/DDBJ databases">
        <title>Comparative genomics of Staphylococcus equorum isolates.</title>
        <authorList>
            <person name="Luelf R.H."/>
        </authorList>
    </citation>
    <scope>NUCLEOTIDE SEQUENCE</scope>
    <source>
        <strain evidence="11">TMW 2.2497</strain>
    </source>
</reference>
<dbReference type="EMBL" id="JARGCK010000001">
    <property type="protein sequence ID" value="MDK9864643.1"/>
    <property type="molecule type" value="Genomic_DNA"/>
</dbReference>
<dbReference type="InterPro" id="IPR000873">
    <property type="entry name" value="AMP-dep_synth/lig_dom"/>
</dbReference>
<evidence type="ECO:0000313" key="12">
    <source>
        <dbReference type="EMBL" id="MDK9864643.1"/>
    </source>
</evidence>
<dbReference type="GO" id="GO:0006085">
    <property type="term" value="P:acetyl-CoA biosynthetic process"/>
    <property type="evidence" value="ECO:0007669"/>
    <property type="project" value="TreeGrafter"/>
</dbReference>
<protein>
    <recommendedName>
        <fullName evidence="3">Putative long chain fatty acid-CoA ligase VraA</fullName>
        <ecNumber evidence="2">6.2.1.1</ecNumber>
    </recommendedName>
    <alternativeName>
        <fullName evidence="8">Acyl-CoA synthetase</fullName>
    </alternativeName>
</protein>
<dbReference type="EMBL" id="JAMBQA010000002">
    <property type="protein sequence ID" value="MDG0845409.1"/>
    <property type="molecule type" value="Genomic_DNA"/>
</dbReference>
<reference evidence="12" key="3">
    <citation type="submission" date="2023-03" db="EMBL/GenBank/DDBJ databases">
        <authorList>
            <person name="Vazquez L."/>
            <person name="Rodriguez J."/>
            <person name="Mayo B."/>
            <person name="Florez A.B."/>
        </authorList>
    </citation>
    <scope>NUCLEOTIDE SEQUENCE</scope>
    <source>
        <strain evidence="12">5A3I</strain>
    </source>
</reference>
<evidence type="ECO:0000256" key="8">
    <source>
        <dbReference type="ARBA" id="ARBA00032875"/>
    </source>
</evidence>
<evidence type="ECO:0000256" key="2">
    <source>
        <dbReference type="ARBA" id="ARBA00013275"/>
    </source>
</evidence>
<keyword evidence="5" id="KW-0547">Nucleotide-binding</keyword>
<dbReference type="InterPro" id="IPR020845">
    <property type="entry name" value="AMP-binding_CS"/>
</dbReference>
<dbReference type="RefSeq" id="WP_002511592.1">
    <property type="nucleotide sequence ID" value="NZ_JABUYQ010000003.1"/>
</dbReference>
<dbReference type="AlphaFoldDB" id="A0A9X4L7U2"/>
<evidence type="ECO:0000256" key="1">
    <source>
        <dbReference type="ARBA" id="ARBA00006432"/>
    </source>
</evidence>
<proteinExistence type="inferred from homology"/>
<dbReference type="Pfam" id="PF13193">
    <property type="entry name" value="AMP-binding_C"/>
    <property type="match status" value="1"/>
</dbReference>
<dbReference type="Gene3D" id="3.40.50.12780">
    <property type="entry name" value="N-terminal domain of ligase-like"/>
    <property type="match status" value="1"/>
</dbReference>
<dbReference type="InterPro" id="IPR045851">
    <property type="entry name" value="AMP-bd_C_sf"/>
</dbReference>
<evidence type="ECO:0000259" key="10">
    <source>
        <dbReference type="Pfam" id="PF13193"/>
    </source>
</evidence>
<gene>
    <name evidence="11" type="primary">acsA</name>
    <name evidence="11" type="ORF">M4L89_04150</name>
    <name evidence="12" type="ORF">P1A27_01505</name>
</gene>
<evidence type="ECO:0000256" key="4">
    <source>
        <dbReference type="ARBA" id="ARBA00022598"/>
    </source>
</evidence>
<evidence type="ECO:0000313" key="13">
    <source>
        <dbReference type="Proteomes" id="UP001152422"/>
    </source>
</evidence>
<dbReference type="SUPFAM" id="SSF56801">
    <property type="entry name" value="Acetyl-CoA synthetase-like"/>
    <property type="match status" value="1"/>
</dbReference>
<dbReference type="InterPro" id="IPR042099">
    <property type="entry name" value="ANL_N_sf"/>
</dbReference>
<feature type="domain" description="AMP-binding enzyme C-terminal" evidence="10">
    <location>
        <begin position="468"/>
        <end position="546"/>
    </location>
</feature>
<dbReference type="GO" id="GO:0005524">
    <property type="term" value="F:ATP binding"/>
    <property type="evidence" value="ECO:0007669"/>
    <property type="project" value="UniProtKB-KW"/>
</dbReference>
<dbReference type="GO" id="GO:0005829">
    <property type="term" value="C:cytosol"/>
    <property type="evidence" value="ECO:0007669"/>
    <property type="project" value="TreeGrafter"/>
</dbReference>
<evidence type="ECO:0000256" key="7">
    <source>
        <dbReference type="ARBA" id="ARBA00022990"/>
    </source>
</evidence>
<evidence type="ECO:0000259" key="9">
    <source>
        <dbReference type="Pfam" id="PF00501"/>
    </source>
</evidence>
<dbReference type="Proteomes" id="UP001174037">
    <property type="component" value="Unassembled WGS sequence"/>
</dbReference>
<name>A0A9X4L7U2_9STAP</name>
<keyword evidence="6" id="KW-0067">ATP-binding</keyword>
<reference evidence="12" key="2">
    <citation type="journal article" date="2023" name="Int. J. Mol. Sci.">
        <title>Antibiotic Resistance/Susceptibility Profiles of Staphylococcus equorum Strains from Cheese, and Genome Analysis for Antibiotic Resistance Genes.</title>
        <authorList>
            <person name="Vazquez L."/>
            <person name="Srednik M.E."/>
            <person name="Rodriguez J."/>
            <person name="Florez A.B."/>
            <person name="Mayo B."/>
        </authorList>
    </citation>
    <scope>NUCLEOTIDE SEQUENCE</scope>
    <source>
        <strain evidence="12">5A3I</strain>
    </source>
</reference>
<dbReference type="GO" id="GO:0003987">
    <property type="term" value="F:acetate-CoA ligase activity"/>
    <property type="evidence" value="ECO:0007669"/>
    <property type="project" value="UniProtKB-EC"/>
</dbReference>
<organism evidence="11 13">
    <name type="scientific">Staphylococcus equorum</name>
    <dbReference type="NCBI Taxonomy" id="246432"/>
    <lineage>
        <taxon>Bacteria</taxon>
        <taxon>Bacillati</taxon>
        <taxon>Bacillota</taxon>
        <taxon>Bacilli</taxon>
        <taxon>Bacillales</taxon>
        <taxon>Staphylococcaceae</taxon>
        <taxon>Staphylococcus</taxon>
    </lineage>
</organism>
<dbReference type="Proteomes" id="UP001152422">
    <property type="component" value="Unassembled WGS sequence"/>
</dbReference>